<reference evidence="3" key="2">
    <citation type="journal article" date="2021" name="Genome Biol. Evol.">
        <title>Developing a high-quality reference genome for a parasitic bivalve with doubly uniparental inheritance (Bivalvia: Unionida).</title>
        <authorList>
            <person name="Smith C.H."/>
        </authorList>
    </citation>
    <scope>NUCLEOTIDE SEQUENCE</scope>
    <source>
        <strain evidence="3">CHS0354</strain>
        <tissue evidence="3">Mantle</tissue>
    </source>
</reference>
<gene>
    <name evidence="3" type="ORF">CHS0354_006684</name>
</gene>
<feature type="region of interest" description="Disordered" evidence="1">
    <location>
        <begin position="601"/>
        <end position="621"/>
    </location>
</feature>
<dbReference type="Proteomes" id="UP001195483">
    <property type="component" value="Unassembled WGS sequence"/>
</dbReference>
<organism evidence="3 4">
    <name type="scientific">Potamilus streckersoni</name>
    <dbReference type="NCBI Taxonomy" id="2493646"/>
    <lineage>
        <taxon>Eukaryota</taxon>
        <taxon>Metazoa</taxon>
        <taxon>Spiralia</taxon>
        <taxon>Lophotrochozoa</taxon>
        <taxon>Mollusca</taxon>
        <taxon>Bivalvia</taxon>
        <taxon>Autobranchia</taxon>
        <taxon>Heteroconchia</taxon>
        <taxon>Palaeoheterodonta</taxon>
        <taxon>Unionida</taxon>
        <taxon>Unionoidea</taxon>
        <taxon>Unionidae</taxon>
        <taxon>Ambleminae</taxon>
        <taxon>Lampsilini</taxon>
        <taxon>Potamilus</taxon>
    </lineage>
</organism>
<feature type="chain" id="PRO_5041908418" description="KAT8 regulatory NSL complex subunit 1" evidence="2">
    <location>
        <begin position="23"/>
        <end position="957"/>
    </location>
</feature>
<dbReference type="GO" id="GO:0044545">
    <property type="term" value="C:NSL complex"/>
    <property type="evidence" value="ECO:0007669"/>
    <property type="project" value="TreeGrafter"/>
</dbReference>
<comment type="caution">
    <text evidence="3">The sequence shown here is derived from an EMBL/GenBank/DDBJ whole genome shotgun (WGS) entry which is preliminary data.</text>
</comment>
<feature type="compositionally biased region" description="Polar residues" evidence="1">
    <location>
        <begin position="507"/>
        <end position="527"/>
    </location>
</feature>
<evidence type="ECO:0000256" key="2">
    <source>
        <dbReference type="SAM" id="SignalP"/>
    </source>
</evidence>
<evidence type="ECO:0008006" key="5">
    <source>
        <dbReference type="Google" id="ProtNLM"/>
    </source>
</evidence>
<sequence>MSAPISLRLCCMAAMAPALTEAASQSRISLPSSPPPDVSESPTLGVEGFGQIKPNCRIISDCIDIISSDPNRKSFKDFTTRPAYGSGTKLLKQLNGHAQLLVTNEKSSTQVKNLTSIYMQSKTVPHANTIPTTKLNGYPILVGKTTMNQPSSAGPNGSRKYPQTAFNSNNTVNGHSCVKLPSSQIVSHYQGLPLIGKIVTDQGQQMCLTTISTLATPSVTLSTSHSNTSVTTLSKSYPSSDVASGGDCLPFSGMDEMPTPNSADAQNLETDTIKLTERAMKMQQNLNSRTQFLVRRLRRIQGKQLETHIKKQLGSYVEFQHKNLQTVASKVIKPPSNTLKTDLFHSEDVKNLSTAALVNLVRKLQSSQQAKLTLKLNNAPKVETKGVLVMDEAVSAESAKKSEKLCIALDHWKAMTDSDATESSSGAESSDEDDYIIKSPTVSLYKRAEWKWAMERASIVSRWTWLQAQVSDLEYRIRQQSEIHKMIRASKGNIVLNDPPAPEDFSKSNSQTSSNVPASVDSKNVTSDKMSPCNISTLLINVSRQASKLTQSLGNCLSPINSASLTSDKFLSHCTPKNGVVDGTNSTLSNNTHVTSLVDRGLPGSSQMGPAGDLPDSLSSSPDLSQPLDITCQAARCRPLKSYRKRKLLRTVGLHQMSHKAARLSSVKCQCYPPVQACPMCGGRYNNFQQLDSDTMPLFEKVSLLDPAFHPVLSFPQEISLPVHFEALLKSGEWQAKPSPKTVRTLAAIEKRKQKLFSPLYKGSGRKTSKKLTKSAAAVLLTSAKLRNKYEKKIPTPKKVSTESRLRRKELKRRRAAQLAIALKHNNRTLSQNNWVEDWSSYSQTPTPSPQLREGCLSSSGSQNALRDMKESSQRRKKGENAFDINNIVIPYSMAASTRVEKLQYKEIQTPKSKMQVMKYTRNCIKNVRFKRRNVLHRSLRIHLYVGAVILVLRVKV</sequence>
<dbReference type="EMBL" id="JAEAOA010000457">
    <property type="protein sequence ID" value="KAK3600322.1"/>
    <property type="molecule type" value="Genomic_DNA"/>
</dbReference>
<evidence type="ECO:0000313" key="3">
    <source>
        <dbReference type="EMBL" id="KAK3600322.1"/>
    </source>
</evidence>
<feature type="region of interest" description="Disordered" evidence="1">
    <location>
        <begin position="497"/>
        <end position="527"/>
    </location>
</feature>
<proteinExistence type="predicted"/>
<dbReference type="AlphaFoldDB" id="A0AAE0SY49"/>
<dbReference type="PANTHER" id="PTHR22443">
    <property type="entry name" value="NON-SPECIFIC LETHAL 1, ISOFORM M"/>
    <property type="match status" value="1"/>
</dbReference>
<evidence type="ECO:0000313" key="4">
    <source>
        <dbReference type="Proteomes" id="UP001195483"/>
    </source>
</evidence>
<dbReference type="GO" id="GO:0035035">
    <property type="term" value="F:histone acetyltransferase binding"/>
    <property type="evidence" value="ECO:0007669"/>
    <property type="project" value="TreeGrafter"/>
</dbReference>
<feature type="signal peptide" evidence="2">
    <location>
        <begin position="1"/>
        <end position="22"/>
    </location>
</feature>
<keyword evidence="2" id="KW-0732">Signal</keyword>
<reference evidence="3" key="1">
    <citation type="journal article" date="2021" name="Genome Biol. Evol.">
        <title>A High-Quality Reference Genome for a Parasitic Bivalve with Doubly Uniparental Inheritance (Bivalvia: Unionida).</title>
        <authorList>
            <person name="Smith C.H."/>
        </authorList>
    </citation>
    <scope>NUCLEOTIDE SEQUENCE</scope>
    <source>
        <strain evidence="3">CHS0354</strain>
    </source>
</reference>
<dbReference type="InterPro" id="IPR026180">
    <property type="entry name" value="NSL1"/>
</dbReference>
<reference evidence="3" key="3">
    <citation type="submission" date="2023-05" db="EMBL/GenBank/DDBJ databases">
        <authorList>
            <person name="Smith C.H."/>
        </authorList>
    </citation>
    <scope>NUCLEOTIDE SEQUENCE</scope>
    <source>
        <strain evidence="3">CHS0354</strain>
        <tissue evidence="3">Mantle</tissue>
    </source>
</reference>
<feature type="region of interest" description="Disordered" evidence="1">
    <location>
        <begin position="840"/>
        <end position="878"/>
    </location>
</feature>
<protein>
    <recommendedName>
        <fullName evidence="5">KAT8 regulatory NSL complex subunit 1</fullName>
    </recommendedName>
</protein>
<evidence type="ECO:0000256" key="1">
    <source>
        <dbReference type="SAM" id="MobiDB-lite"/>
    </source>
</evidence>
<accession>A0AAE0SY49</accession>
<dbReference type="PANTHER" id="PTHR22443:SF18">
    <property type="entry name" value="NON-SPECIFIC LETHAL 1, ISOFORM M"/>
    <property type="match status" value="1"/>
</dbReference>
<name>A0AAE0SY49_9BIVA</name>
<keyword evidence="4" id="KW-1185">Reference proteome</keyword>